<dbReference type="InterPro" id="IPR009057">
    <property type="entry name" value="Homeodomain-like_sf"/>
</dbReference>
<dbReference type="GO" id="GO:0003677">
    <property type="term" value="F:DNA binding"/>
    <property type="evidence" value="ECO:0007669"/>
    <property type="project" value="UniProtKB-UniRule"/>
</dbReference>
<reference evidence="4 5" key="1">
    <citation type="submission" date="2019-01" db="EMBL/GenBank/DDBJ databases">
        <title>Chengkuizengella sp. nov., isolated from deep-sea sediment of East Pacific Ocean.</title>
        <authorList>
            <person name="Yang J."/>
            <person name="Lai Q."/>
            <person name="Shao Z."/>
        </authorList>
    </citation>
    <scope>NUCLEOTIDE SEQUENCE [LARGE SCALE GENOMIC DNA]</scope>
    <source>
        <strain evidence="4 5">YPA3-1-1</strain>
    </source>
</reference>
<dbReference type="InterPro" id="IPR001647">
    <property type="entry name" value="HTH_TetR"/>
</dbReference>
<dbReference type="PRINTS" id="PR00455">
    <property type="entry name" value="HTHTETR"/>
</dbReference>
<proteinExistence type="predicted"/>
<comment type="caution">
    <text evidence="4">The sequence shown here is derived from an EMBL/GenBank/DDBJ whole genome shotgun (WGS) entry which is preliminary data.</text>
</comment>
<dbReference type="AlphaFoldDB" id="A0A6N9Q2Y7"/>
<name>A0A6N9Q2Y7_9BACL</name>
<evidence type="ECO:0000259" key="3">
    <source>
        <dbReference type="PROSITE" id="PS50977"/>
    </source>
</evidence>
<sequence>MSNTKEKIMKASIRLFAENGYQITTVKMIATKVGINELTIYRHFGSKEKILETALNNVVTIQSHLTNYFKSAVVYDFEKDLLNLTKMLINIDEDNYHFMKFFMRTDTSKLIPNRGELQDLFYEYLLQMQKMGKIVSFDIDSLALQFFSSLQGAFFLEEYKEDGLFKIPPKDKYLETMVKVFVRGLEVKN</sequence>
<dbReference type="Proteomes" id="UP000448943">
    <property type="component" value="Unassembled WGS sequence"/>
</dbReference>
<gene>
    <name evidence="4" type="ORF">ERL59_09350</name>
</gene>
<accession>A0A6N9Q2Y7</accession>
<evidence type="ECO:0000256" key="1">
    <source>
        <dbReference type="ARBA" id="ARBA00023125"/>
    </source>
</evidence>
<dbReference type="PANTHER" id="PTHR43479:SF11">
    <property type="entry name" value="ACREF_ENVCD OPERON REPRESSOR-RELATED"/>
    <property type="match status" value="1"/>
</dbReference>
<evidence type="ECO:0000313" key="4">
    <source>
        <dbReference type="EMBL" id="NBI29165.1"/>
    </source>
</evidence>
<keyword evidence="1 2" id="KW-0238">DNA-binding</keyword>
<feature type="DNA-binding region" description="H-T-H motif" evidence="2">
    <location>
        <begin position="25"/>
        <end position="44"/>
    </location>
</feature>
<dbReference type="EMBL" id="SIJB01000022">
    <property type="protein sequence ID" value="NBI29165.1"/>
    <property type="molecule type" value="Genomic_DNA"/>
</dbReference>
<evidence type="ECO:0000256" key="2">
    <source>
        <dbReference type="PROSITE-ProRule" id="PRU00335"/>
    </source>
</evidence>
<dbReference type="PANTHER" id="PTHR43479">
    <property type="entry name" value="ACREF/ENVCD OPERON REPRESSOR-RELATED"/>
    <property type="match status" value="1"/>
</dbReference>
<organism evidence="4 5">
    <name type="scientific">Chengkuizengella marina</name>
    <dbReference type="NCBI Taxonomy" id="2507566"/>
    <lineage>
        <taxon>Bacteria</taxon>
        <taxon>Bacillati</taxon>
        <taxon>Bacillota</taxon>
        <taxon>Bacilli</taxon>
        <taxon>Bacillales</taxon>
        <taxon>Paenibacillaceae</taxon>
        <taxon>Chengkuizengella</taxon>
    </lineage>
</organism>
<feature type="domain" description="HTH tetR-type" evidence="3">
    <location>
        <begin position="2"/>
        <end position="62"/>
    </location>
</feature>
<evidence type="ECO:0000313" key="5">
    <source>
        <dbReference type="Proteomes" id="UP000448943"/>
    </source>
</evidence>
<dbReference type="RefSeq" id="WP_160645968.1">
    <property type="nucleotide sequence ID" value="NZ_SIJB01000022.1"/>
</dbReference>
<dbReference type="SUPFAM" id="SSF46689">
    <property type="entry name" value="Homeodomain-like"/>
    <property type="match status" value="1"/>
</dbReference>
<dbReference type="Gene3D" id="1.10.357.10">
    <property type="entry name" value="Tetracycline Repressor, domain 2"/>
    <property type="match status" value="1"/>
</dbReference>
<protein>
    <submittedName>
        <fullName evidence="4">TetR/AcrR family transcriptional regulator</fullName>
    </submittedName>
</protein>
<dbReference type="OrthoDB" id="277085at2"/>
<dbReference type="Pfam" id="PF00440">
    <property type="entry name" value="TetR_N"/>
    <property type="match status" value="1"/>
</dbReference>
<dbReference type="InterPro" id="IPR050624">
    <property type="entry name" value="HTH-type_Tx_Regulator"/>
</dbReference>
<keyword evidence="5" id="KW-1185">Reference proteome</keyword>
<dbReference type="PROSITE" id="PS50977">
    <property type="entry name" value="HTH_TETR_2"/>
    <property type="match status" value="1"/>
</dbReference>